<dbReference type="EMBL" id="WWVQ01000012">
    <property type="protein sequence ID" value="MZL32933.1"/>
    <property type="molecule type" value="Genomic_DNA"/>
</dbReference>
<accession>A0A6L8T1B0</accession>
<name>A0A6L8T1B0_9FIRM</name>
<dbReference type="RefSeq" id="WP_161233584.1">
    <property type="nucleotide sequence ID" value="NZ_JBDPBK010000015.1"/>
</dbReference>
<comment type="caution">
    <text evidence="1">The sequence shown here is derived from an EMBL/GenBank/DDBJ whole genome shotgun (WGS) entry which is preliminary data.</text>
</comment>
<sequence>MSDEFIENLKNKVCPGIKNVMPQFLERVQATVNKMINKSTKNCTTLLNEALEEGDFSNIESYLYRCHREMKRCRFYLNIQFLPESFTCTLDEKTVSEINRYWKEIRGFLVQLAEESGSEDVYDLLYYVNRLIKKDKKNGELHSY</sequence>
<protein>
    <submittedName>
        <fullName evidence="1">Uncharacterized protein</fullName>
    </submittedName>
</protein>
<evidence type="ECO:0000313" key="2">
    <source>
        <dbReference type="Proteomes" id="UP000477285"/>
    </source>
</evidence>
<gene>
    <name evidence="1" type="ORF">GT728_06900</name>
</gene>
<dbReference type="AlphaFoldDB" id="A0A6L8T1B0"/>
<reference evidence="1 2" key="1">
    <citation type="journal article" date="2019" name="Nat. Med.">
        <title>A library of human gut bacterial isolates paired with longitudinal multiomics data enables mechanistic microbiome research.</title>
        <authorList>
            <person name="Poyet M."/>
            <person name="Groussin M."/>
            <person name="Gibbons S.M."/>
            <person name="Avila-Pacheco J."/>
            <person name="Jiang X."/>
            <person name="Kearney S.M."/>
            <person name="Perrotta A.R."/>
            <person name="Berdy B."/>
            <person name="Zhao S."/>
            <person name="Lieberman T.D."/>
            <person name="Swanson P.K."/>
            <person name="Smith M."/>
            <person name="Roesemann S."/>
            <person name="Alexander J.E."/>
            <person name="Rich S.A."/>
            <person name="Livny J."/>
            <person name="Vlamakis H."/>
            <person name="Clish C."/>
            <person name="Bullock K."/>
            <person name="Deik A."/>
            <person name="Scott J."/>
            <person name="Pierce K.A."/>
            <person name="Xavier R.J."/>
            <person name="Alm E.J."/>
        </authorList>
    </citation>
    <scope>NUCLEOTIDE SEQUENCE [LARGE SCALE GENOMIC DNA]</scope>
    <source>
        <strain evidence="1 2">BIOML-A1</strain>
    </source>
</reference>
<organism evidence="1 2">
    <name type="scientific">Blautia wexlerae</name>
    <dbReference type="NCBI Taxonomy" id="418240"/>
    <lineage>
        <taxon>Bacteria</taxon>
        <taxon>Bacillati</taxon>
        <taxon>Bacillota</taxon>
        <taxon>Clostridia</taxon>
        <taxon>Lachnospirales</taxon>
        <taxon>Lachnospiraceae</taxon>
        <taxon>Blautia</taxon>
    </lineage>
</organism>
<proteinExistence type="predicted"/>
<evidence type="ECO:0000313" key="1">
    <source>
        <dbReference type="EMBL" id="MZL32933.1"/>
    </source>
</evidence>
<dbReference type="Proteomes" id="UP000477285">
    <property type="component" value="Unassembled WGS sequence"/>
</dbReference>